<gene>
    <name evidence="4" type="ORF">EG328_005895</name>
</gene>
<dbReference type="InterPro" id="IPR039436">
    <property type="entry name" value="Asteroid_dom"/>
</dbReference>
<reference evidence="4 5" key="1">
    <citation type="submission" date="2018-12" db="EMBL/GenBank/DDBJ databases">
        <title>Venturia inaequalis Genome Resource.</title>
        <authorList>
            <person name="Lichtner F.J."/>
        </authorList>
    </citation>
    <scope>NUCLEOTIDE SEQUENCE [LARGE SCALE GENOMIC DNA]</scope>
    <source>
        <strain evidence="4 5">120213</strain>
    </source>
</reference>
<dbReference type="PANTHER" id="PTHR15665:SF1">
    <property type="entry name" value="PROTEIN ASTEROID HOMOLOG 1"/>
    <property type="match status" value="1"/>
</dbReference>
<evidence type="ECO:0000256" key="1">
    <source>
        <dbReference type="ARBA" id="ARBA00007398"/>
    </source>
</evidence>
<dbReference type="EMBL" id="WNWS01000310">
    <property type="protein sequence ID" value="KAE9971051.1"/>
    <property type="molecule type" value="Genomic_DNA"/>
</dbReference>
<proteinExistence type="inferred from homology"/>
<dbReference type="Pfam" id="PF12813">
    <property type="entry name" value="XPG_I_2"/>
    <property type="match status" value="1"/>
</dbReference>
<dbReference type="Gene3D" id="3.40.50.1010">
    <property type="entry name" value="5'-nuclease"/>
    <property type="match status" value="1"/>
</dbReference>
<protein>
    <recommendedName>
        <fullName evidence="3">Asteroid domain-containing protein</fullName>
    </recommendedName>
</protein>
<feature type="region of interest" description="Disordered" evidence="2">
    <location>
        <begin position="605"/>
        <end position="638"/>
    </location>
</feature>
<evidence type="ECO:0000256" key="2">
    <source>
        <dbReference type="SAM" id="MobiDB-lite"/>
    </source>
</evidence>
<comment type="similarity">
    <text evidence="1">Belongs to the asteroid family.</text>
</comment>
<organism evidence="4 5">
    <name type="scientific">Venturia inaequalis</name>
    <name type="common">Apple scab fungus</name>
    <dbReference type="NCBI Taxonomy" id="5025"/>
    <lineage>
        <taxon>Eukaryota</taxon>
        <taxon>Fungi</taxon>
        <taxon>Dikarya</taxon>
        <taxon>Ascomycota</taxon>
        <taxon>Pezizomycotina</taxon>
        <taxon>Dothideomycetes</taxon>
        <taxon>Pleosporomycetidae</taxon>
        <taxon>Venturiales</taxon>
        <taxon>Venturiaceae</taxon>
        <taxon>Venturia</taxon>
    </lineage>
</organism>
<evidence type="ECO:0000313" key="5">
    <source>
        <dbReference type="Proteomes" id="UP000447873"/>
    </source>
</evidence>
<dbReference type="InterPro" id="IPR026832">
    <property type="entry name" value="Asteroid"/>
</dbReference>
<dbReference type="AlphaFoldDB" id="A0A8H3YVX7"/>
<evidence type="ECO:0000313" key="4">
    <source>
        <dbReference type="EMBL" id="KAE9971051.1"/>
    </source>
</evidence>
<comment type="caution">
    <text evidence="4">The sequence shown here is derived from an EMBL/GenBank/DDBJ whole genome shotgun (WGS) entry which is preliminary data.</text>
</comment>
<accession>A0A8H3YVX7</accession>
<name>A0A8H3YVX7_VENIN</name>
<evidence type="ECO:0000259" key="3">
    <source>
        <dbReference type="Pfam" id="PF12813"/>
    </source>
</evidence>
<dbReference type="InterPro" id="IPR029060">
    <property type="entry name" value="PIN-like_dom_sf"/>
</dbReference>
<feature type="domain" description="Asteroid" evidence="3">
    <location>
        <begin position="179"/>
        <end position="445"/>
    </location>
</feature>
<dbReference type="SUPFAM" id="SSF88723">
    <property type="entry name" value="PIN domain-like"/>
    <property type="match status" value="1"/>
</dbReference>
<sequence length="655" mass="73588">MGIPKLVSMLQPWALRYQLSNMKDVQENSIFLRHRLETRDENRHDAPSLGPTAREAIIDGPALSYHAYGIALASRNNASNALDAIPLYREVNAIVLECLTVLESYGFKIAAIFFDGVLPSSKEPTRFERLNSNRKQLDNFRGNHPSLIAEPGKGRRFTPRLPFSFSSMPDKLKALPALPFLVPAAIEALIDSRYRFQTRVVPAEADVYCAKYASLHGGTIFTSDSDLLVYDMTETTNVVLFKDIELVGNTSVKKRTLSISTFSPTAIAQRLELRSLQAFAYSVKRDHYKGTAGCIAFAKRLEAHDDLLDQAALSPHETSTYEAFLEFIQEYDLSLIDLSPPSTPLGKVLATLDPRISEWIYLALPSHIVNPPTASQEELKTKSLDFANKVLDMYIPFSIDDPVRATSWNLSIPIRQIAYSILGPGKHTTNEWTRRGQRIAEKKVEHLSVEEVLEQLQIWMNILSSLRAEIDDRVIVWRVMGLYSICSELIEQERPLPRREVLVKLLKGSTGGKDWVLVHLEAQMEAVMFSWRMLRQCCQVQQALRKKGTPNPDLDGTIDGIFEILSSMPAIAVLFDNMLLPEKAVEVAIEQLFGVLGVEEAGVKPKEQEDEDGFKAATQKRKKRKKEELKSKLPPTKAAKVPKTANLFDVLGVDR</sequence>
<dbReference type="Proteomes" id="UP000447873">
    <property type="component" value="Unassembled WGS sequence"/>
</dbReference>
<dbReference type="PANTHER" id="PTHR15665">
    <property type="entry name" value="ASTEROID PROTEIN"/>
    <property type="match status" value="1"/>
</dbReference>